<feature type="compositionally biased region" description="Low complexity" evidence="1">
    <location>
        <begin position="55"/>
        <end position="64"/>
    </location>
</feature>
<evidence type="ECO:0000256" key="1">
    <source>
        <dbReference type="SAM" id="MobiDB-lite"/>
    </source>
</evidence>
<dbReference type="Proteomes" id="UP001208570">
    <property type="component" value="Unassembled WGS sequence"/>
</dbReference>
<proteinExistence type="predicted"/>
<organism evidence="2 3">
    <name type="scientific">Paralvinella palmiformis</name>
    <dbReference type="NCBI Taxonomy" id="53620"/>
    <lineage>
        <taxon>Eukaryota</taxon>
        <taxon>Metazoa</taxon>
        <taxon>Spiralia</taxon>
        <taxon>Lophotrochozoa</taxon>
        <taxon>Annelida</taxon>
        <taxon>Polychaeta</taxon>
        <taxon>Sedentaria</taxon>
        <taxon>Canalipalpata</taxon>
        <taxon>Terebellida</taxon>
        <taxon>Terebelliformia</taxon>
        <taxon>Alvinellidae</taxon>
        <taxon>Paralvinella</taxon>
    </lineage>
</organism>
<evidence type="ECO:0000313" key="2">
    <source>
        <dbReference type="EMBL" id="KAK2140505.1"/>
    </source>
</evidence>
<comment type="caution">
    <text evidence="2">The sequence shown here is derived from an EMBL/GenBank/DDBJ whole genome shotgun (WGS) entry which is preliminary data.</text>
</comment>
<name>A0AAD9IUH5_9ANNE</name>
<dbReference type="AlphaFoldDB" id="A0AAD9IUH5"/>
<dbReference type="EMBL" id="JAODUP010001334">
    <property type="protein sequence ID" value="KAK2140505.1"/>
    <property type="molecule type" value="Genomic_DNA"/>
</dbReference>
<accession>A0AAD9IUH5</accession>
<reference evidence="2" key="1">
    <citation type="journal article" date="2023" name="Mol. Biol. Evol.">
        <title>Third-Generation Sequencing Reveals the Adaptive Role of the Epigenome in Three Deep-Sea Polychaetes.</title>
        <authorList>
            <person name="Perez M."/>
            <person name="Aroh O."/>
            <person name="Sun Y."/>
            <person name="Lan Y."/>
            <person name="Juniper S.K."/>
            <person name="Young C.R."/>
            <person name="Angers B."/>
            <person name="Qian P.Y."/>
        </authorList>
    </citation>
    <scope>NUCLEOTIDE SEQUENCE</scope>
    <source>
        <strain evidence="2">P08H-3</strain>
    </source>
</reference>
<keyword evidence="3" id="KW-1185">Reference proteome</keyword>
<sequence length="98" mass="11308">MLQKMDKIVFHQKPPRCRRPSYLVGIHWDEISLFDLLNVTAILNSELTKSLSDFRVSSMDSSSSKTWVNDNDNDDDADDDAGDDDDTYDDDHDDYDDM</sequence>
<feature type="compositionally biased region" description="Acidic residues" evidence="1">
    <location>
        <begin position="71"/>
        <end position="98"/>
    </location>
</feature>
<feature type="region of interest" description="Disordered" evidence="1">
    <location>
        <begin position="55"/>
        <end position="98"/>
    </location>
</feature>
<gene>
    <name evidence="2" type="ORF">LSH36_1334g00108</name>
</gene>
<protein>
    <submittedName>
        <fullName evidence="2">Uncharacterized protein</fullName>
    </submittedName>
</protein>
<evidence type="ECO:0000313" key="3">
    <source>
        <dbReference type="Proteomes" id="UP001208570"/>
    </source>
</evidence>